<comment type="caution">
    <text evidence="1">The sequence shown here is derived from an EMBL/GenBank/DDBJ whole genome shotgun (WGS) entry which is preliminary data.</text>
</comment>
<name>A0A4R6IQU4_9SPHI</name>
<organism evidence="1 2">
    <name type="scientific">Pedobacter duraquae</name>
    <dbReference type="NCBI Taxonomy" id="425511"/>
    <lineage>
        <taxon>Bacteria</taxon>
        <taxon>Pseudomonadati</taxon>
        <taxon>Bacteroidota</taxon>
        <taxon>Sphingobacteriia</taxon>
        <taxon>Sphingobacteriales</taxon>
        <taxon>Sphingobacteriaceae</taxon>
        <taxon>Pedobacter</taxon>
    </lineage>
</organism>
<protein>
    <submittedName>
        <fullName evidence="1">Uncharacterized protein</fullName>
    </submittedName>
</protein>
<proteinExistence type="predicted"/>
<reference evidence="1 2" key="1">
    <citation type="submission" date="2019-03" db="EMBL/GenBank/DDBJ databases">
        <title>Genomic Encyclopedia of Archaeal and Bacterial Type Strains, Phase II (KMG-II): from individual species to whole genera.</title>
        <authorList>
            <person name="Goeker M."/>
        </authorList>
    </citation>
    <scope>NUCLEOTIDE SEQUENCE [LARGE SCALE GENOMIC DNA]</scope>
    <source>
        <strain evidence="1 2">DSM 19034</strain>
    </source>
</reference>
<dbReference type="RefSeq" id="WP_133552948.1">
    <property type="nucleotide sequence ID" value="NZ_SNWM01000001.1"/>
</dbReference>
<evidence type="ECO:0000313" key="2">
    <source>
        <dbReference type="Proteomes" id="UP000295499"/>
    </source>
</evidence>
<dbReference type="OrthoDB" id="766025at2"/>
<accession>A0A4R6IQU4</accession>
<sequence>MNYEEFYEELIGEIEQVTVVLKAYDDLEDYFMNTRNNRVTYESYVLNSLPKSISDIIYILGTGNLNLSAEHELRNTLKNNTRLAYTKRVLNLIRDNREKVIATFKTQAKISNEALLINLKNDLVGDLTKNQYRVSTLQELMRK</sequence>
<dbReference type="AlphaFoldDB" id="A0A4R6IQU4"/>
<dbReference type="EMBL" id="SNWM01000001">
    <property type="protein sequence ID" value="TDO24719.1"/>
    <property type="molecule type" value="Genomic_DNA"/>
</dbReference>
<gene>
    <name evidence="1" type="ORF">CLV32_1012</name>
</gene>
<dbReference type="Proteomes" id="UP000295499">
    <property type="component" value="Unassembled WGS sequence"/>
</dbReference>
<keyword evidence="2" id="KW-1185">Reference proteome</keyword>
<evidence type="ECO:0000313" key="1">
    <source>
        <dbReference type="EMBL" id="TDO24719.1"/>
    </source>
</evidence>